<evidence type="ECO:0000313" key="1">
    <source>
        <dbReference type="EMBL" id="OSY49039.1"/>
    </source>
</evidence>
<organism evidence="1 2">
    <name type="scientific">Streptomyces fradiae ATCC 10745 = DSM 40063</name>
    <dbReference type="NCBI Taxonomy" id="1319510"/>
    <lineage>
        <taxon>Bacteria</taxon>
        <taxon>Bacillati</taxon>
        <taxon>Actinomycetota</taxon>
        <taxon>Actinomycetes</taxon>
        <taxon>Kitasatosporales</taxon>
        <taxon>Streptomycetaceae</taxon>
        <taxon>Streptomyces</taxon>
    </lineage>
</organism>
<dbReference type="AlphaFoldDB" id="A0A1Y2NPL2"/>
<reference evidence="1 2" key="1">
    <citation type="submission" date="2016-09" db="EMBL/GenBank/DDBJ databases">
        <title>Streptomyces fradiae DSM40063, a candidate organism with high potential of specific P450 cytochromes.</title>
        <authorList>
            <person name="Grumaz C."/>
            <person name="Vainshtein Y."/>
            <person name="Kirstahler P."/>
            <person name="Sohn K."/>
        </authorList>
    </citation>
    <scope>NUCLEOTIDE SEQUENCE [LARGE SCALE GENOMIC DNA]</scope>
    <source>
        <strain evidence="1 2">DSM 40063</strain>
    </source>
</reference>
<sequence length="39" mass="4270">MPEKGRLTCGFLRLKNADMFPMTHHVECVAILEPAGKGA</sequence>
<proteinExistence type="predicted"/>
<comment type="caution">
    <text evidence="1">The sequence shown here is derived from an EMBL/GenBank/DDBJ whole genome shotgun (WGS) entry which is preliminary data.</text>
</comment>
<dbReference type="Proteomes" id="UP000194318">
    <property type="component" value="Unassembled WGS sequence"/>
</dbReference>
<dbReference type="EMBL" id="MIFZ01000338">
    <property type="protein sequence ID" value="OSY49039.1"/>
    <property type="molecule type" value="Genomic_DNA"/>
</dbReference>
<gene>
    <name evidence="1" type="ORF">BG846_05382</name>
</gene>
<protein>
    <submittedName>
        <fullName evidence="1">Uncharacterized protein</fullName>
    </submittedName>
</protein>
<evidence type="ECO:0000313" key="2">
    <source>
        <dbReference type="Proteomes" id="UP000194318"/>
    </source>
</evidence>
<name>A0A1Y2NPL2_STRFR</name>
<accession>A0A1Y2NPL2</accession>